<feature type="transmembrane region" description="Helical" evidence="1">
    <location>
        <begin position="53"/>
        <end position="72"/>
    </location>
</feature>
<reference evidence="3" key="1">
    <citation type="journal article" date="2019" name="Int. J. Syst. Evol. Microbiol.">
        <title>The Global Catalogue of Microorganisms (GCM) 10K type strain sequencing project: providing services to taxonomists for standard genome sequencing and annotation.</title>
        <authorList>
            <consortium name="The Broad Institute Genomics Platform"/>
            <consortium name="The Broad Institute Genome Sequencing Center for Infectious Disease"/>
            <person name="Wu L."/>
            <person name="Ma J."/>
        </authorList>
    </citation>
    <scope>NUCLEOTIDE SEQUENCE [LARGE SCALE GENOMIC DNA]</scope>
    <source>
        <strain evidence="3">JCM 13006</strain>
    </source>
</reference>
<gene>
    <name evidence="2" type="ORF">GCM10023235_52680</name>
</gene>
<evidence type="ECO:0000256" key="1">
    <source>
        <dbReference type="SAM" id="Phobius"/>
    </source>
</evidence>
<keyword evidence="3" id="KW-1185">Reference proteome</keyword>
<dbReference type="RefSeq" id="WP_345699349.1">
    <property type="nucleotide sequence ID" value="NZ_BAABIS010000001.1"/>
</dbReference>
<comment type="caution">
    <text evidence="2">The sequence shown here is derived from an EMBL/GenBank/DDBJ whole genome shotgun (WGS) entry which is preliminary data.</text>
</comment>
<keyword evidence="1" id="KW-1133">Transmembrane helix</keyword>
<protein>
    <submittedName>
        <fullName evidence="2">Uncharacterized protein</fullName>
    </submittedName>
</protein>
<organism evidence="2 3">
    <name type="scientific">Kitasatospora terrestris</name>
    <dbReference type="NCBI Taxonomy" id="258051"/>
    <lineage>
        <taxon>Bacteria</taxon>
        <taxon>Bacillati</taxon>
        <taxon>Actinomycetota</taxon>
        <taxon>Actinomycetes</taxon>
        <taxon>Kitasatosporales</taxon>
        <taxon>Streptomycetaceae</taxon>
        <taxon>Kitasatospora</taxon>
    </lineage>
</organism>
<evidence type="ECO:0000313" key="3">
    <source>
        <dbReference type="Proteomes" id="UP001501752"/>
    </source>
</evidence>
<dbReference type="EMBL" id="BAABIS010000001">
    <property type="protein sequence ID" value="GAA4867572.1"/>
    <property type="molecule type" value="Genomic_DNA"/>
</dbReference>
<dbReference type="Proteomes" id="UP001501752">
    <property type="component" value="Unassembled WGS sequence"/>
</dbReference>
<accession>A0ABP9E551</accession>
<proteinExistence type="predicted"/>
<name>A0ABP9E551_9ACTN</name>
<keyword evidence="1" id="KW-0472">Membrane</keyword>
<feature type="transmembrane region" description="Helical" evidence="1">
    <location>
        <begin position="84"/>
        <end position="104"/>
    </location>
</feature>
<evidence type="ECO:0000313" key="2">
    <source>
        <dbReference type="EMBL" id="GAA4867572.1"/>
    </source>
</evidence>
<keyword evidence="1" id="KW-0812">Transmembrane</keyword>
<sequence length="200" mass="21986">MITRGKWMTKRQRRQLAWSLRGVALLAVLAYLPGGRAASDGGRVRVEAWFNHPLLLVGGATALVVVSLVVELEFRTKWSQIGCAALLAPLVLAGALVVFLALALSGGTDQLERLTSPARPDRLVTVTNIDFIDPVYQIELRAGTGWSERHWDLGVFAGYGYSRTEWTGPNEITVVREDSRTVYTLDPATGRPDEGRKVSR</sequence>